<dbReference type="Proteomes" id="UP000019443">
    <property type="component" value="Chromosome"/>
</dbReference>
<dbReference type="EMBL" id="HG916852">
    <property type="protein sequence ID" value="CDM56772.1"/>
    <property type="molecule type" value="Genomic_DNA"/>
</dbReference>
<keyword evidence="2" id="KW-1133">Transmembrane helix</keyword>
<evidence type="ECO:0000256" key="2">
    <source>
        <dbReference type="SAM" id="Phobius"/>
    </source>
</evidence>
<feature type="compositionally biased region" description="Basic and acidic residues" evidence="1">
    <location>
        <begin position="196"/>
        <end position="217"/>
    </location>
</feature>
<name>W6R647_9HYPH</name>
<feature type="transmembrane region" description="Helical" evidence="2">
    <location>
        <begin position="94"/>
        <end position="114"/>
    </location>
</feature>
<dbReference type="Pfam" id="PF07386">
    <property type="entry name" value="DUF1499"/>
    <property type="match status" value="1"/>
</dbReference>
<sequence>MRVHAGRAACDSPVSLMAIRFDRPVSNAARFSRRLGAFALVLCLAALVGHRFAGLVTPYLVLVLLVSAGFALLAALLAVAGLRSLWLTGAEGGLDALKALIFAALPLAIGGIAVERYFMLPAIYDVSTDLVSAPDWLKTPNADQIWLKRQPAVTPEDREKQLEAYPELTGRRYDGAIDRVLEAVKKVAKQGGVRITRADGDSEPNRDLEDRPAKPQPDEGAVAEAPEAVPIPTPRPYDDDVALLIRRANGVTLQGETRTLVLGLRFDIVIRLREEAETTLVDVRVASRYGPHDLGLSADIAEDYLRALDSELLGIAGS</sequence>
<evidence type="ECO:0000313" key="3">
    <source>
        <dbReference type="EMBL" id="CDM56772.1"/>
    </source>
</evidence>
<feature type="transmembrane region" description="Helical" evidence="2">
    <location>
        <begin position="35"/>
        <end position="53"/>
    </location>
</feature>
<gene>
    <name evidence="3" type="ORF">LPU83_1096</name>
</gene>
<dbReference type="HOGENOM" id="CLU_068029_0_0_5"/>
<dbReference type="AlphaFoldDB" id="W6R647"/>
<keyword evidence="4" id="KW-1185">Reference proteome</keyword>
<dbReference type="PATRIC" id="fig|348824.6.peg.1184"/>
<feature type="region of interest" description="Disordered" evidence="1">
    <location>
        <begin position="194"/>
        <end position="234"/>
    </location>
</feature>
<protein>
    <recommendedName>
        <fullName evidence="5">DUF1499 domain-containing protein</fullName>
    </recommendedName>
</protein>
<reference evidence="3" key="1">
    <citation type="submission" date="2013-11" db="EMBL/GenBank/DDBJ databases">
        <title>Draft genome sequence of the broad-host-range Rhizobium sp. LPU83 strain, a member of the low-genetic diversity Oregon-like Rhizobium sp. group.</title>
        <authorList>
            <person name="Wibberg D."/>
            <person name="Puehler A."/>
            <person name="Schlueter A."/>
        </authorList>
    </citation>
    <scope>NUCLEOTIDE SEQUENCE [LARGE SCALE GENOMIC DNA]</scope>
    <source>
        <strain evidence="3">LPU83</strain>
    </source>
</reference>
<dbReference type="KEGG" id="rhl:LPU83_1096"/>
<dbReference type="eggNOG" id="COG4446">
    <property type="taxonomic scope" value="Bacteria"/>
</dbReference>
<evidence type="ECO:0000256" key="1">
    <source>
        <dbReference type="SAM" id="MobiDB-lite"/>
    </source>
</evidence>
<dbReference type="InterPro" id="IPR010865">
    <property type="entry name" value="DUF1499"/>
</dbReference>
<accession>W6R647</accession>
<organism evidence="3 4">
    <name type="scientific">Rhizobium favelukesii</name>
    <dbReference type="NCBI Taxonomy" id="348824"/>
    <lineage>
        <taxon>Bacteria</taxon>
        <taxon>Pseudomonadati</taxon>
        <taxon>Pseudomonadota</taxon>
        <taxon>Alphaproteobacteria</taxon>
        <taxon>Hyphomicrobiales</taxon>
        <taxon>Rhizobiaceae</taxon>
        <taxon>Rhizobium/Agrobacterium group</taxon>
        <taxon>Rhizobium</taxon>
    </lineage>
</organism>
<evidence type="ECO:0000313" key="4">
    <source>
        <dbReference type="Proteomes" id="UP000019443"/>
    </source>
</evidence>
<feature type="transmembrane region" description="Helical" evidence="2">
    <location>
        <begin position="59"/>
        <end position="82"/>
    </location>
</feature>
<keyword evidence="2" id="KW-0812">Transmembrane</keyword>
<keyword evidence="2" id="KW-0472">Membrane</keyword>
<proteinExistence type="predicted"/>
<evidence type="ECO:0008006" key="5">
    <source>
        <dbReference type="Google" id="ProtNLM"/>
    </source>
</evidence>